<dbReference type="SUPFAM" id="SSF49899">
    <property type="entry name" value="Concanavalin A-like lectins/glucanases"/>
    <property type="match status" value="1"/>
</dbReference>
<dbReference type="Proteomes" id="UP000232323">
    <property type="component" value="Unassembled WGS sequence"/>
</dbReference>
<dbReference type="PROSITE" id="PS50188">
    <property type="entry name" value="B302_SPRY"/>
    <property type="match status" value="1"/>
</dbReference>
<evidence type="ECO:0000313" key="5">
    <source>
        <dbReference type="EMBL" id="GAX74000.1"/>
    </source>
</evidence>
<dbReference type="GO" id="GO:0048188">
    <property type="term" value="C:Set1C/COMPASS complex"/>
    <property type="evidence" value="ECO:0007669"/>
    <property type="project" value="InterPro"/>
</dbReference>
<evidence type="ECO:0000259" key="4">
    <source>
        <dbReference type="PROSITE" id="PS50188"/>
    </source>
</evidence>
<reference evidence="5 6" key="1">
    <citation type="submission" date="2017-08" db="EMBL/GenBank/DDBJ databases">
        <title>Acidophilic green algal genome provides insights into adaptation to an acidic environment.</title>
        <authorList>
            <person name="Hirooka S."/>
            <person name="Hirose Y."/>
            <person name="Kanesaki Y."/>
            <person name="Higuchi S."/>
            <person name="Fujiwara T."/>
            <person name="Onuma R."/>
            <person name="Era A."/>
            <person name="Ohbayashi R."/>
            <person name="Uzuka A."/>
            <person name="Nozaki H."/>
            <person name="Yoshikawa H."/>
            <person name="Miyagishima S.Y."/>
        </authorList>
    </citation>
    <scope>NUCLEOTIDE SEQUENCE [LARGE SCALE GENOMIC DNA]</scope>
    <source>
        <strain evidence="5 6">NIES-2499</strain>
    </source>
</reference>
<dbReference type="OrthoDB" id="10266026at2759"/>
<keyword evidence="6" id="KW-1185">Reference proteome</keyword>
<dbReference type="PANTHER" id="PTHR10598">
    <property type="entry name" value="SET1/ASH2 HISTONE METHYLTRANSFERASE COMPLEX SUBUNIT ASH2"/>
    <property type="match status" value="1"/>
</dbReference>
<dbReference type="EMBL" id="BEGY01000005">
    <property type="protein sequence ID" value="GAX74000.1"/>
    <property type="molecule type" value="Genomic_DNA"/>
</dbReference>
<evidence type="ECO:0000256" key="3">
    <source>
        <dbReference type="SAM" id="MobiDB-lite"/>
    </source>
</evidence>
<dbReference type="InterPro" id="IPR043136">
    <property type="entry name" value="B30.2/SPRY_sf"/>
</dbReference>
<dbReference type="InterPro" id="IPR037353">
    <property type="entry name" value="ASH2"/>
</dbReference>
<dbReference type="FunFam" id="2.60.120.920:FF:000043">
    <property type="entry name" value="Protein TRAUCO"/>
    <property type="match status" value="1"/>
</dbReference>
<organism evidence="5 6">
    <name type="scientific">Chlamydomonas eustigma</name>
    <dbReference type="NCBI Taxonomy" id="1157962"/>
    <lineage>
        <taxon>Eukaryota</taxon>
        <taxon>Viridiplantae</taxon>
        <taxon>Chlorophyta</taxon>
        <taxon>core chlorophytes</taxon>
        <taxon>Chlorophyceae</taxon>
        <taxon>CS clade</taxon>
        <taxon>Chlamydomonadales</taxon>
        <taxon>Chlamydomonadaceae</taxon>
        <taxon>Chlamydomonas</taxon>
    </lineage>
</organism>
<proteinExistence type="predicted"/>
<feature type="region of interest" description="Disordered" evidence="3">
    <location>
        <begin position="1"/>
        <end position="41"/>
    </location>
</feature>
<dbReference type="SMART" id="SM00449">
    <property type="entry name" value="SPRY"/>
    <property type="match status" value="1"/>
</dbReference>
<name>A0A250WTW9_9CHLO</name>
<dbReference type="Pfam" id="PF00622">
    <property type="entry name" value="SPRY"/>
    <property type="match status" value="1"/>
</dbReference>
<keyword evidence="2" id="KW-0539">Nucleus</keyword>
<comment type="caution">
    <text evidence="5">The sequence shown here is derived from an EMBL/GenBank/DDBJ whole genome shotgun (WGS) entry which is preliminary data.</text>
</comment>
<evidence type="ECO:0000256" key="1">
    <source>
        <dbReference type="ARBA" id="ARBA00004123"/>
    </source>
</evidence>
<feature type="compositionally biased region" description="Basic residues" evidence="3">
    <location>
        <begin position="20"/>
        <end position="30"/>
    </location>
</feature>
<dbReference type="InterPro" id="IPR003877">
    <property type="entry name" value="SPRY_dom"/>
</dbReference>
<sequence>MTDISSKDDRAEQAKDLAGRSKKQVRKRGSRNASNQQELTINKSQVDLVRLIRAEPKKADENPGHIVMSKVSKASQLVLSEDCLSVTGHKGFRTACATHGVPGLGTYFCEVKMCSLGASGHVRVGFCTKKAELQAPVGFDGFGYAFRDVDGSRVHQGRREAYGTQFKEGDVVGMLIHLPEGGRPIEARERKVVRYKGSLFYEEEPEPTPVPLPGSFIKFFVNGVDQGQAYFDILEGTYYPAISIFTLPEQREGATVSVNFGPSFTYGLPPQETGVKPFSSLTDAISIIE</sequence>
<feature type="compositionally biased region" description="Basic and acidic residues" evidence="3">
    <location>
        <begin position="1"/>
        <end position="19"/>
    </location>
</feature>
<comment type="subcellular location">
    <subcellularLocation>
        <location evidence="1">Nucleus</location>
    </subcellularLocation>
</comment>
<protein>
    <recommendedName>
        <fullName evidence="4">B30.2/SPRY domain-containing protein</fullName>
    </recommendedName>
</protein>
<dbReference type="AlphaFoldDB" id="A0A250WTW9"/>
<gene>
    <name evidence="5" type="ORF">CEUSTIGMA_g1450.t1</name>
</gene>
<feature type="compositionally biased region" description="Polar residues" evidence="3">
    <location>
        <begin position="31"/>
        <end position="41"/>
    </location>
</feature>
<dbReference type="InterPro" id="IPR013320">
    <property type="entry name" value="ConA-like_dom_sf"/>
</dbReference>
<dbReference type="InterPro" id="IPR001870">
    <property type="entry name" value="B30.2/SPRY"/>
</dbReference>
<dbReference type="CDD" id="cd12872">
    <property type="entry name" value="SPRY_Ash2"/>
    <property type="match status" value="1"/>
</dbReference>
<evidence type="ECO:0000256" key="2">
    <source>
        <dbReference type="ARBA" id="ARBA00023242"/>
    </source>
</evidence>
<accession>A0A250WTW9</accession>
<dbReference type="Gene3D" id="2.60.120.920">
    <property type="match status" value="1"/>
</dbReference>
<dbReference type="GO" id="GO:0000976">
    <property type="term" value="F:transcription cis-regulatory region binding"/>
    <property type="evidence" value="ECO:0007669"/>
    <property type="project" value="TreeGrafter"/>
</dbReference>
<dbReference type="PANTHER" id="PTHR10598:SF0">
    <property type="entry name" value="SET1_ASH2 HISTONE METHYLTRANSFERASE COMPLEX SUBUNIT ASH2"/>
    <property type="match status" value="1"/>
</dbReference>
<feature type="domain" description="B30.2/SPRY" evidence="4">
    <location>
        <begin position="46"/>
        <end position="265"/>
    </location>
</feature>
<evidence type="ECO:0000313" key="6">
    <source>
        <dbReference type="Proteomes" id="UP000232323"/>
    </source>
</evidence>
<dbReference type="STRING" id="1157962.A0A250WTW9"/>